<dbReference type="Gene3D" id="3.40.50.720">
    <property type="entry name" value="NAD(P)-binding Rossmann-like Domain"/>
    <property type="match status" value="1"/>
</dbReference>
<dbReference type="SUPFAM" id="SSF51735">
    <property type="entry name" value="NAD(P)-binding Rossmann-fold domains"/>
    <property type="match status" value="1"/>
</dbReference>
<dbReference type="PANTHER" id="PTHR24321">
    <property type="entry name" value="DEHYDROGENASES, SHORT CHAIN"/>
    <property type="match status" value="1"/>
</dbReference>
<protein>
    <submittedName>
        <fullName evidence="3">Beta-ketoacyl-ACP reductase</fullName>
    </submittedName>
</protein>
<sequence>MDTAARSAPAGPGQAVRRLEGAVALVTGGCSSVGRAVCRRLAAEGALVRVADATEQPPGRPGAPWPYGIGLSADLSDPVAVERAVLEVVAADGRIDVLVNCPGIMAGDRLWDVTPGQWARALETSLTGVFHVCRAVLPHMASRRRGSVVNVASETALTGRPGHASGCAVSAAILGLSRAAALDGAPSGVRVNCVCPAVTGAAPEAVASAVAWLVSPESLFVTGVALPVGTTSIAHRGVG</sequence>
<reference evidence="3" key="1">
    <citation type="journal article" date="2014" name="Int. J. Syst. Evol. Microbiol.">
        <title>Complete genome sequence of Corynebacterium casei LMG S-19264T (=DSM 44701T), isolated from a smear-ripened cheese.</title>
        <authorList>
            <consortium name="US DOE Joint Genome Institute (JGI-PGF)"/>
            <person name="Walter F."/>
            <person name="Albersmeier A."/>
            <person name="Kalinowski J."/>
            <person name="Ruckert C."/>
        </authorList>
    </citation>
    <scope>NUCLEOTIDE SEQUENCE</scope>
    <source>
        <strain evidence="3">JCM 3131</strain>
    </source>
</reference>
<dbReference type="Proteomes" id="UP000620156">
    <property type="component" value="Unassembled WGS sequence"/>
</dbReference>
<organism evidence="3 4">
    <name type="scientific">Streptomyces ruber</name>
    <dbReference type="NCBI Taxonomy" id="83378"/>
    <lineage>
        <taxon>Bacteria</taxon>
        <taxon>Bacillati</taxon>
        <taxon>Actinomycetota</taxon>
        <taxon>Actinomycetes</taxon>
        <taxon>Kitasatosporales</taxon>
        <taxon>Streptomycetaceae</taxon>
        <taxon>Streptomyces</taxon>
    </lineage>
</organism>
<name>A0A918EV72_9ACTN</name>
<dbReference type="AlphaFoldDB" id="A0A918EV72"/>
<keyword evidence="4" id="KW-1185">Reference proteome</keyword>
<dbReference type="GO" id="GO:0016491">
    <property type="term" value="F:oxidoreductase activity"/>
    <property type="evidence" value="ECO:0007669"/>
    <property type="project" value="UniProtKB-KW"/>
</dbReference>
<dbReference type="Pfam" id="PF00106">
    <property type="entry name" value="adh_short"/>
    <property type="match status" value="1"/>
</dbReference>
<comment type="similarity">
    <text evidence="1">Belongs to the short-chain dehydrogenases/reductases (SDR) family.</text>
</comment>
<proteinExistence type="inferred from homology"/>
<dbReference type="InterPro" id="IPR036291">
    <property type="entry name" value="NAD(P)-bd_dom_sf"/>
</dbReference>
<dbReference type="RefSeq" id="WP_189218965.1">
    <property type="nucleotide sequence ID" value="NZ_BMQK01000012.1"/>
</dbReference>
<evidence type="ECO:0000313" key="3">
    <source>
        <dbReference type="EMBL" id="GGQ72983.1"/>
    </source>
</evidence>
<dbReference type="InterPro" id="IPR002347">
    <property type="entry name" value="SDR_fam"/>
</dbReference>
<keyword evidence="2" id="KW-0560">Oxidoreductase</keyword>
<evidence type="ECO:0000313" key="4">
    <source>
        <dbReference type="Proteomes" id="UP000620156"/>
    </source>
</evidence>
<dbReference type="PANTHER" id="PTHR24321:SF8">
    <property type="entry name" value="ESTRADIOL 17-BETA-DEHYDROGENASE 8-RELATED"/>
    <property type="match status" value="1"/>
</dbReference>
<dbReference type="EMBL" id="BMQK01000012">
    <property type="protein sequence ID" value="GGQ72983.1"/>
    <property type="molecule type" value="Genomic_DNA"/>
</dbReference>
<reference evidence="3" key="2">
    <citation type="submission" date="2020-09" db="EMBL/GenBank/DDBJ databases">
        <authorList>
            <person name="Sun Q."/>
            <person name="Ohkuma M."/>
        </authorList>
    </citation>
    <scope>NUCLEOTIDE SEQUENCE</scope>
    <source>
        <strain evidence="3">JCM 3131</strain>
    </source>
</reference>
<gene>
    <name evidence="3" type="ORF">GCM10010145_48370</name>
</gene>
<comment type="caution">
    <text evidence="3">The sequence shown here is derived from an EMBL/GenBank/DDBJ whole genome shotgun (WGS) entry which is preliminary data.</text>
</comment>
<dbReference type="PRINTS" id="PR00081">
    <property type="entry name" value="GDHRDH"/>
</dbReference>
<evidence type="ECO:0000256" key="2">
    <source>
        <dbReference type="ARBA" id="ARBA00023002"/>
    </source>
</evidence>
<evidence type="ECO:0000256" key="1">
    <source>
        <dbReference type="ARBA" id="ARBA00006484"/>
    </source>
</evidence>
<accession>A0A918EV72</accession>